<feature type="signal peptide" evidence="1">
    <location>
        <begin position="1"/>
        <end position="20"/>
    </location>
</feature>
<keyword evidence="1" id="KW-0732">Signal</keyword>
<feature type="chain" id="PRO_5008091239" evidence="1">
    <location>
        <begin position="21"/>
        <end position="81"/>
    </location>
</feature>
<dbReference type="EMBL" id="LWCR01000001">
    <property type="protein sequence ID" value="OAN32280.1"/>
    <property type="molecule type" value="Genomic_DNA"/>
</dbReference>
<comment type="caution">
    <text evidence="2">The sequence shown here is derived from an EMBL/GenBank/DDBJ whole genome shotgun (WGS) entry which is preliminary data.</text>
</comment>
<sequence length="81" mass="8955">MGIHILASVIAIFAALHAQAATLPAVPPLKLADLTLKAPVASTEVLPSRTDAQPRDTRQPINSARWLNERQTFVQEQRWVF</sequence>
<accession>A0A178LM73</accession>
<dbReference type="OrthoDB" id="7026322at2"/>
<evidence type="ECO:0000313" key="3">
    <source>
        <dbReference type="Proteomes" id="UP000078356"/>
    </source>
</evidence>
<organism evidence="2 3">
    <name type="scientific">Pseudomonas oryzihabitans</name>
    <dbReference type="NCBI Taxonomy" id="47885"/>
    <lineage>
        <taxon>Bacteria</taxon>
        <taxon>Pseudomonadati</taxon>
        <taxon>Pseudomonadota</taxon>
        <taxon>Gammaproteobacteria</taxon>
        <taxon>Pseudomonadales</taxon>
        <taxon>Pseudomonadaceae</taxon>
        <taxon>Pseudomonas</taxon>
    </lineage>
</organism>
<proteinExistence type="predicted"/>
<gene>
    <name evidence="2" type="ORF">A4V15_00835</name>
</gene>
<evidence type="ECO:0000313" key="2">
    <source>
        <dbReference type="EMBL" id="OAN32280.1"/>
    </source>
</evidence>
<name>A0A178LM73_9PSED</name>
<dbReference type="AlphaFoldDB" id="A0A178LM73"/>
<dbReference type="RefSeq" id="WP_064306660.1">
    <property type="nucleotide sequence ID" value="NZ_LWCR01000001.1"/>
</dbReference>
<reference evidence="2 3" key="1">
    <citation type="submission" date="2016-04" db="EMBL/GenBank/DDBJ databases">
        <title>Draft Genome Sequences of Staphylococcus capitis Strain H36, S. capitis Strain H65, S. cohnii Strain H62, S. hominis Strain H69, Mycobacterium iranicum Strain H39, Plantibacter sp. Strain H53, Pseudomonas oryzihabitans Strain H72, and Microbacterium sp. Strain H83, isolated from residential settings.</title>
        <authorList>
            <person name="Lymperopoulou D."/>
            <person name="Adams R.I."/>
            <person name="Lindow S."/>
            <person name="Coil D.A."/>
            <person name="Jospin G."/>
            <person name="Eisen J.A."/>
        </authorList>
    </citation>
    <scope>NUCLEOTIDE SEQUENCE [LARGE SCALE GENOMIC DNA]</scope>
    <source>
        <strain evidence="2 3">H72</strain>
    </source>
</reference>
<evidence type="ECO:0000256" key="1">
    <source>
        <dbReference type="SAM" id="SignalP"/>
    </source>
</evidence>
<protein>
    <submittedName>
        <fullName evidence="2">Uncharacterized protein</fullName>
    </submittedName>
</protein>
<dbReference type="Proteomes" id="UP000078356">
    <property type="component" value="Unassembled WGS sequence"/>
</dbReference>